<dbReference type="GO" id="GO:0006885">
    <property type="term" value="P:regulation of pH"/>
    <property type="evidence" value="ECO:0007669"/>
    <property type="project" value="TreeGrafter"/>
</dbReference>
<dbReference type="GO" id="GO:0012505">
    <property type="term" value="C:endomembrane system"/>
    <property type="evidence" value="ECO:0007669"/>
    <property type="project" value="TreeGrafter"/>
</dbReference>
<dbReference type="InterPro" id="IPR057291">
    <property type="entry name" value="CHX17_2nd"/>
</dbReference>
<feature type="domain" description="Cation/H(+) antiporter C-terminal" evidence="6">
    <location>
        <begin position="106"/>
        <end position="247"/>
    </location>
</feature>
<dbReference type="OrthoDB" id="1868135at2759"/>
<keyword evidence="2" id="KW-0633">Potassium transport</keyword>
<dbReference type="EMBL" id="PJQY01002991">
    <property type="protein sequence ID" value="PQM41065.1"/>
    <property type="molecule type" value="Genomic_DNA"/>
</dbReference>
<evidence type="ECO:0000256" key="1">
    <source>
        <dbReference type="ARBA" id="ARBA00022448"/>
    </source>
</evidence>
<dbReference type="STRING" id="2094558.A0A314UU80"/>
<evidence type="ECO:0000313" key="7">
    <source>
        <dbReference type="EMBL" id="PQM41065.1"/>
    </source>
</evidence>
<evidence type="ECO:0000256" key="3">
    <source>
        <dbReference type="ARBA" id="ARBA00022958"/>
    </source>
</evidence>
<dbReference type="InterPro" id="IPR057290">
    <property type="entry name" value="CHX17_C"/>
</dbReference>
<dbReference type="PANTHER" id="PTHR32468:SF66">
    <property type="entry name" value="CATION_H+ EXCHANGER DOMAIN-CONTAINING PROTEIN"/>
    <property type="match status" value="1"/>
</dbReference>
<accession>A0A314UU80</accession>
<dbReference type="Pfam" id="PF23259">
    <property type="entry name" value="CHX17_C"/>
    <property type="match status" value="1"/>
</dbReference>
<sequence length="286" mass="32045">MNAFRLYEEHSSGGLIMNAFTAISPYATMHDDVCTLALEKRTSMVLIPFHKQFNDLSGAGVLDNNPIRSVNRNILQNSPCSVGILLDRGTLNTNVTLSCKTSYNFGMIFVEGPDDREALAYAMRMAEHPNVSLTVVRLVDHNMKQSVNRDLDMVVISKCKIAIAGRKQHVYKEEHVKDSVDMINVIRSNSMENLYDLILVGRRHDSNSPLFMGLTEWNEFPELGFIGDMLASSDSNCDVSVLVVQQQMLGSDRLMVSDSSFNSKEKEASFSIVDMPRDDRVHPVAY</sequence>
<dbReference type="Pfam" id="PF23256">
    <property type="entry name" value="CHX17_2nd"/>
    <property type="match status" value="1"/>
</dbReference>
<keyword evidence="8" id="KW-1185">Reference proteome</keyword>
<evidence type="ECO:0000256" key="2">
    <source>
        <dbReference type="ARBA" id="ARBA00022538"/>
    </source>
</evidence>
<evidence type="ECO:0000259" key="6">
    <source>
        <dbReference type="Pfam" id="PF23259"/>
    </source>
</evidence>
<comment type="caution">
    <text evidence="7">The sequence shown here is derived from an EMBL/GenBank/DDBJ whole genome shotgun (WGS) entry which is preliminary data.</text>
</comment>
<dbReference type="InterPro" id="IPR050794">
    <property type="entry name" value="CPA2_transporter"/>
</dbReference>
<feature type="domain" description="Cation/H(+) antiporter central" evidence="5">
    <location>
        <begin position="4"/>
        <end position="90"/>
    </location>
</feature>
<gene>
    <name evidence="7" type="ORF">Pyn_02007</name>
</gene>
<name>A0A314UU80_PRUYE</name>
<evidence type="ECO:0000256" key="4">
    <source>
        <dbReference type="ARBA" id="ARBA00023065"/>
    </source>
</evidence>
<reference evidence="7 8" key="1">
    <citation type="submission" date="2018-02" db="EMBL/GenBank/DDBJ databases">
        <title>Draft genome of wild Prunus yedoensis var. nudiflora.</title>
        <authorList>
            <person name="Baek S."/>
            <person name="Kim J.-H."/>
            <person name="Choi K."/>
            <person name="Kim G.-B."/>
            <person name="Cho A."/>
            <person name="Jang H."/>
            <person name="Shin C.-H."/>
            <person name="Yu H.-J."/>
            <person name="Mun J.-H."/>
        </authorList>
    </citation>
    <scope>NUCLEOTIDE SEQUENCE [LARGE SCALE GENOMIC DNA]</scope>
    <source>
        <strain evidence="8">cv. Jeju island</strain>
        <tissue evidence="7">Leaf</tissue>
    </source>
</reference>
<keyword evidence="3" id="KW-0630">Potassium</keyword>
<dbReference type="PANTHER" id="PTHR32468">
    <property type="entry name" value="CATION/H + ANTIPORTER"/>
    <property type="match status" value="1"/>
</dbReference>
<dbReference type="GO" id="GO:0098662">
    <property type="term" value="P:inorganic cation transmembrane transport"/>
    <property type="evidence" value="ECO:0007669"/>
    <property type="project" value="TreeGrafter"/>
</dbReference>
<dbReference type="GO" id="GO:0006813">
    <property type="term" value="P:potassium ion transport"/>
    <property type="evidence" value="ECO:0007669"/>
    <property type="project" value="UniProtKB-KW"/>
</dbReference>
<proteinExistence type="predicted"/>
<protein>
    <submittedName>
        <fullName evidence="7">Cation/H(+) antiporter 15-like</fullName>
    </submittedName>
</protein>
<keyword evidence="1" id="KW-0813">Transport</keyword>
<evidence type="ECO:0000259" key="5">
    <source>
        <dbReference type="Pfam" id="PF23256"/>
    </source>
</evidence>
<evidence type="ECO:0000313" key="8">
    <source>
        <dbReference type="Proteomes" id="UP000250321"/>
    </source>
</evidence>
<dbReference type="AlphaFoldDB" id="A0A314UU80"/>
<dbReference type="Proteomes" id="UP000250321">
    <property type="component" value="Unassembled WGS sequence"/>
</dbReference>
<organism evidence="7 8">
    <name type="scientific">Prunus yedoensis var. nudiflora</name>
    <dbReference type="NCBI Taxonomy" id="2094558"/>
    <lineage>
        <taxon>Eukaryota</taxon>
        <taxon>Viridiplantae</taxon>
        <taxon>Streptophyta</taxon>
        <taxon>Embryophyta</taxon>
        <taxon>Tracheophyta</taxon>
        <taxon>Spermatophyta</taxon>
        <taxon>Magnoliopsida</taxon>
        <taxon>eudicotyledons</taxon>
        <taxon>Gunneridae</taxon>
        <taxon>Pentapetalae</taxon>
        <taxon>rosids</taxon>
        <taxon>fabids</taxon>
        <taxon>Rosales</taxon>
        <taxon>Rosaceae</taxon>
        <taxon>Amygdaloideae</taxon>
        <taxon>Amygdaleae</taxon>
        <taxon>Prunus</taxon>
    </lineage>
</organism>
<keyword evidence="4" id="KW-0406">Ion transport</keyword>